<proteinExistence type="predicted"/>
<dbReference type="WBParaSite" id="Pan_g17894.t1">
    <property type="protein sequence ID" value="Pan_g17894.t1"/>
    <property type="gene ID" value="Pan_g17894"/>
</dbReference>
<dbReference type="Proteomes" id="UP000492821">
    <property type="component" value="Unassembled WGS sequence"/>
</dbReference>
<keyword evidence="1" id="KW-1185">Reference proteome</keyword>
<evidence type="ECO:0000313" key="1">
    <source>
        <dbReference type="Proteomes" id="UP000492821"/>
    </source>
</evidence>
<sequence>MFVFSVRLRAIAVCHEGAKEGIDRAKTARSRALYAFSGVEECLPLRSLSTGPPAAQTRNELCLSHCRL</sequence>
<name>A0A7E4ZUE8_PANRE</name>
<evidence type="ECO:0000313" key="2">
    <source>
        <dbReference type="WBParaSite" id="Pan_g17894.t1"/>
    </source>
</evidence>
<accession>A0A7E4ZUE8</accession>
<organism evidence="1 2">
    <name type="scientific">Panagrellus redivivus</name>
    <name type="common">Microworm</name>
    <dbReference type="NCBI Taxonomy" id="6233"/>
    <lineage>
        <taxon>Eukaryota</taxon>
        <taxon>Metazoa</taxon>
        <taxon>Ecdysozoa</taxon>
        <taxon>Nematoda</taxon>
        <taxon>Chromadorea</taxon>
        <taxon>Rhabditida</taxon>
        <taxon>Tylenchina</taxon>
        <taxon>Panagrolaimomorpha</taxon>
        <taxon>Panagrolaimoidea</taxon>
        <taxon>Panagrolaimidae</taxon>
        <taxon>Panagrellus</taxon>
    </lineage>
</organism>
<protein>
    <submittedName>
        <fullName evidence="2">Uncharacterized protein</fullName>
    </submittedName>
</protein>
<dbReference type="AlphaFoldDB" id="A0A7E4ZUE8"/>
<reference evidence="2" key="2">
    <citation type="submission" date="2020-10" db="UniProtKB">
        <authorList>
            <consortium name="WormBaseParasite"/>
        </authorList>
    </citation>
    <scope>IDENTIFICATION</scope>
</reference>
<reference evidence="1" key="1">
    <citation type="journal article" date="2013" name="Genetics">
        <title>The draft genome and transcriptome of Panagrellus redivivus are shaped by the harsh demands of a free-living lifestyle.</title>
        <authorList>
            <person name="Srinivasan J."/>
            <person name="Dillman A.R."/>
            <person name="Macchietto M.G."/>
            <person name="Heikkinen L."/>
            <person name="Lakso M."/>
            <person name="Fracchia K.M."/>
            <person name="Antoshechkin I."/>
            <person name="Mortazavi A."/>
            <person name="Wong G."/>
            <person name="Sternberg P.W."/>
        </authorList>
    </citation>
    <scope>NUCLEOTIDE SEQUENCE [LARGE SCALE GENOMIC DNA]</scope>
    <source>
        <strain evidence="1">MT8872</strain>
    </source>
</reference>